<gene>
    <name evidence="1" type="ORF">UQ64_16780</name>
</gene>
<name>A0A0W1AXQ7_9BACL</name>
<dbReference type="OrthoDB" id="1707591at2"/>
<dbReference type="RefSeq" id="WP_060624025.1">
    <property type="nucleotide sequence ID" value="NZ_LCZJ02000023.1"/>
</dbReference>
<reference evidence="1 2" key="1">
    <citation type="journal article" date="2015" name="Int. Biodeterior. Biodegradation">
        <title>Physiological and genetic screening methods for the isolation of methyl tert-butyl ether-degrading bacteria for bioremediation purposes.</title>
        <authorList>
            <person name="Guisado I.M."/>
            <person name="Purswani J."/>
            <person name="Gonzalez Lopez J."/>
            <person name="Pozo C."/>
        </authorList>
    </citation>
    <scope>NUCLEOTIDE SEQUENCE [LARGE SCALE GENOMIC DNA]</scope>
    <source>
        <strain evidence="1 2">SH7</strain>
    </source>
</reference>
<dbReference type="Proteomes" id="UP000054709">
    <property type="component" value="Unassembled WGS sequence"/>
</dbReference>
<evidence type="ECO:0000313" key="2">
    <source>
        <dbReference type="Proteomes" id="UP000054709"/>
    </source>
</evidence>
<sequence>MNWKKVGLLSAAIVLGSVGGFGSIHTNTVAAATSKESTSVYKLFQQYVQKPASLAHARNYLINHIDEVDTWTAIMMTLQLENAQNAHLRAYSEKVYPENVQKAINSVYIKSKSLKYTGLLNAIKDSKVSSVLIEGSNKGYQIMTSEGMYYPTMNYESFKIFKPYISKDIAAYIDIMATETNQPSLSDGAVAISWSDLTNRVLAMESFVTKYPSSNRSTAIQQQLQNATGYLLYGVSNTSVYGDDPQVIDPEVRQAYEAAVKNATGDSRIVTILEKLLKLLDSTHNKFTPEVEKFLNETINSK</sequence>
<comment type="caution">
    <text evidence="1">The sequence shown here is derived from an EMBL/GenBank/DDBJ whole genome shotgun (WGS) entry which is preliminary data.</text>
</comment>
<keyword evidence="2" id="KW-1185">Reference proteome</keyword>
<evidence type="ECO:0000313" key="1">
    <source>
        <dbReference type="EMBL" id="KTD86119.1"/>
    </source>
</evidence>
<accession>A0A0W1AXQ7</accession>
<proteinExistence type="predicted"/>
<organism evidence="1 2">
    <name type="scientific">Paenibacillus etheri</name>
    <dbReference type="NCBI Taxonomy" id="1306852"/>
    <lineage>
        <taxon>Bacteria</taxon>
        <taxon>Bacillati</taxon>
        <taxon>Bacillota</taxon>
        <taxon>Bacilli</taxon>
        <taxon>Bacillales</taxon>
        <taxon>Paenibacillaceae</taxon>
        <taxon>Paenibacillus</taxon>
    </lineage>
</organism>
<dbReference type="EMBL" id="LCZJ02000023">
    <property type="protein sequence ID" value="KTD86119.1"/>
    <property type="molecule type" value="Genomic_DNA"/>
</dbReference>
<protein>
    <submittedName>
        <fullName evidence="1">Uncharacterized protein</fullName>
    </submittedName>
</protein>
<dbReference type="AlphaFoldDB" id="A0A0W1AXQ7"/>